<keyword evidence="3 6" id="KW-0175">Coiled coil</keyword>
<evidence type="ECO:0000256" key="4">
    <source>
        <dbReference type="ARBA" id="ARBA00023212"/>
    </source>
</evidence>
<dbReference type="InterPro" id="IPR032396">
    <property type="entry name" value="SAS-6_N"/>
</dbReference>
<dbReference type="Pfam" id="PF16531">
    <property type="entry name" value="SAS-6_N"/>
    <property type="match status" value="1"/>
</dbReference>
<protein>
    <recommendedName>
        <fullName evidence="8">Spindle assembly abnormal protein 6 N-terminal domain-containing protein</fullName>
    </recommendedName>
</protein>
<proteinExistence type="predicted"/>
<evidence type="ECO:0000256" key="7">
    <source>
        <dbReference type="SAM" id="MobiDB-lite"/>
    </source>
</evidence>
<feature type="coiled-coil region" evidence="6">
    <location>
        <begin position="283"/>
        <end position="379"/>
    </location>
</feature>
<dbReference type="Proteomes" id="UP001157974">
    <property type="component" value="Unassembled WGS sequence"/>
</dbReference>
<evidence type="ECO:0000313" key="9">
    <source>
        <dbReference type="EMBL" id="KAJ8908722.1"/>
    </source>
</evidence>
<reference evidence="9 10" key="1">
    <citation type="journal article" date="2023" name="Nat. Commun.">
        <title>Origin of minicircular mitochondrial genomes in red algae.</title>
        <authorList>
            <person name="Lee Y."/>
            <person name="Cho C.H."/>
            <person name="Lee Y.M."/>
            <person name="Park S.I."/>
            <person name="Yang J.H."/>
            <person name="West J.A."/>
            <person name="Bhattacharya D."/>
            <person name="Yoon H.S."/>
        </authorList>
    </citation>
    <scope>NUCLEOTIDE SEQUENCE [LARGE SCALE GENOMIC DNA]</scope>
    <source>
        <strain evidence="9 10">CCMP1338</strain>
        <tissue evidence="9">Whole cell</tissue>
    </source>
</reference>
<organism evidence="9 10">
    <name type="scientific">Rhodosorus marinus</name>
    <dbReference type="NCBI Taxonomy" id="101924"/>
    <lineage>
        <taxon>Eukaryota</taxon>
        <taxon>Rhodophyta</taxon>
        <taxon>Stylonematophyceae</taxon>
        <taxon>Stylonematales</taxon>
        <taxon>Stylonemataceae</taxon>
        <taxon>Rhodosorus</taxon>
    </lineage>
</organism>
<feature type="compositionally biased region" description="Basic and acidic residues" evidence="7">
    <location>
        <begin position="232"/>
        <end position="256"/>
    </location>
</feature>
<dbReference type="InterPro" id="IPR038558">
    <property type="entry name" value="SAS-6_N_sf"/>
</dbReference>
<evidence type="ECO:0000256" key="5">
    <source>
        <dbReference type="ARBA" id="ARBA00023306"/>
    </source>
</evidence>
<evidence type="ECO:0000259" key="8">
    <source>
        <dbReference type="Pfam" id="PF16531"/>
    </source>
</evidence>
<name>A0AAV8V4I0_9RHOD</name>
<feature type="compositionally biased region" description="Basic and acidic residues" evidence="7">
    <location>
        <begin position="207"/>
        <end position="218"/>
    </location>
</feature>
<sequence length="424" mass="48012">MAANTLFDEVLESLVAEGGKVEKRHLNVVLERDVRGRELSLSLKISDSKRPLFLLVFECGPGEYAELRQKQRLKIEFNSFPVKLAGLLKECRAESHREPRLEVWVEEVDDGVTKQFSILEPNEFKTLRHLSLHVKEAEPVDVDLHVKGIVDRLTREAAEAGNIADQEKRKRAESADEIRKLQNELVESKRASSEEVARLQDKIEKLENSQHETEELRKHVQGSQKQLSEALKTLEKERTESEKLSSEAKTSRQRELAATEKLQFLERASKDGDKMASHIGALLESSAAERARLESANAELTSKLVKCEEQLKFAESAKVATSFQVEKLEVALAEKEALVASMSSLREKYKVLQKQFDEREALAEQSTELTNRLQEADHLISSQKKTILNNHEVIKWLNQQLNALAVQSNSKSNPQPADTPNQPD</sequence>
<comment type="subcellular location">
    <subcellularLocation>
        <location evidence="1">Cytoplasm</location>
        <location evidence="1">Cytoskeleton</location>
        <location evidence="1">Microtubule organizing center</location>
        <location evidence="1">Centrosome</location>
    </subcellularLocation>
</comment>
<evidence type="ECO:0000256" key="3">
    <source>
        <dbReference type="ARBA" id="ARBA00023054"/>
    </source>
</evidence>
<evidence type="ECO:0000256" key="2">
    <source>
        <dbReference type="ARBA" id="ARBA00022490"/>
    </source>
</evidence>
<keyword evidence="5" id="KW-0131">Cell cycle</keyword>
<feature type="domain" description="Spindle assembly abnormal protein 6 N-terminal" evidence="8">
    <location>
        <begin position="32"/>
        <end position="133"/>
    </location>
</feature>
<dbReference type="Gene3D" id="2.170.210.20">
    <property type="entry name" value="Spindle assembly abnormal protein 6, N-terminal domain"/>
    <property type="match status" value="1"/>
</dbReference>
<gene>
    <name evidence="9" type="ORF">NDN08_005427</name>
</gene>
<keyword evidence="10" id="KW-1185">Reference proteome</keyword>
<accession>A0AAV8V4I0</accession>
<keyword evidence="2" id="KW-0963">Cytoplasm</keyword>
<dbReference type="EMBL" id="JAMWBK010000001">
    <property type="protein sequence ID" value="KAJ8908722.1"/>
    <property type="molecule type" value="Genomic_DNA"/>
</dbReference>
<dbReference type="AlphaFoldDB" id="A0AAV8V4I0"/>
<keyword evidence="4" id="KW-0206">Cytoskeleton</keyword>
<feature type="region of interest" description="Disordered" evidence="7">
    <location>
        <begin position="207"/>
        <end position="256"/>
    </location>
</feature>
<comment type="caution">
    <text evidence="9">The sequence shown here is derived from an EMBL/GenBank/DDBJ whole genome shotgun (WGS) entry which is preliminary data.</text>
</comment>
<dbReference type="GO" id="GO:0005813">
    <property type="term" value="C:centrosome"/>
    <property type="evidence" value="ECO:0007669"/>
    <property type="project" value="UniProtKB-SubCell"/>
</dbReference>
<dbReference type="PANTHER" id="PTHR44281:SF2">
    <property type="entry name" value="SPINDLE ASSEMBLY ABNORMAL PROTEIN 6 HOMOLOG"/>
    <property type="match status" value="1"/>
</dbReference>
<evidence type="ECO:0000313" key="10">
    <source>
        <dbReference type="Proteomes" id="UP001157974"/>
    </source>
</evidence>
<dbReference type="PANTHER" id="PTHR44281">
    <property type="entry name" value="SPINDLE ASSEMBLY ABNORMAL PROTEIN 6 HOMOLOG"/>
    <property type="match status" value="1"/>
</dbReference>
<evidence type="ECO:0000256" key="6">
    <source>
        <dbReference type="SAM" id="Coils"/>
    </source>
</evidence>
<evidence type="ECO:0000256" key="1">
    <source>
        <dbReference type="ARBA" id="ARBA00004300"/>
    </source>
</evidence>